<dbReference type="Proteomes" id="UP001281003">
    <property type="component" value="Unassembled WGS sequence"/>
</dbReference>
<evidence type="ECO:0000256" key="1">
    <source>
        <dbReference type="SAM" id="MobiDB-lite"/>
    </source>
</evidence>
<reference evidence="2" key="2">
    <citation type="submission" date="2023-07" db="EMBL/GenBank/DDBJ databases">
        <authorList>
            <consortium name="Lawrence Berkeley National Laboratory"/>
            <person name="Haridas S."/>
            <person name="Hensen N."/>
            <person name="Bonometti L."/>
            <person name="Westerberg I."/>
            <person name="Brannstrom I.O."/>
            <person name="Guillou S."/>
            <person name="Cros-Aarteil S."/>
            <person name="Calhoun S."/>
            <person name="Kuo A."/>
            <person name="Mondo S."/>
            <person name="Pangilinan J."/>
            <person name="Riley R."/>
            <person name="LaButti K."/>
            <person name="Andreopoulos B."/>
            <person name="Lipzen A."/>
            <person name="Chen C."/>
            <person name="Yanf M."/>
            <person name="Daum C."/>
            <person name="Ng V."/>
            <person name="Clum A."/>
            <person name="Steindorff A."/>
            <person name="Ohm R."/>
            <person name="Martin F."/>
            <person name="Silar P."/>
            <person name="Natvig D."/>
            <person name="Lalanne C."/>
            <person name="Gautier V."/>
            <person name="Ament-velasquez S.L."/>
            <person name="Kruys A."/>
            <person name="Hutchinson M.I."/>
            <person name="Powell A.J."/>
            <person name="Barry K."/>
            <person name="Miller A.N."/>
            <person name="Grigoriev I.V."/>
            <person name="Debuchy R."/>
            <person name="Gladieux P."/>
            <person name="Thoren M.H."/>
            <person name="Johannesson H."/>
        </authorList>
    </citation>
    <scope>NUCLEOTIDE SEQUENCE</scope>
    <source>
        <strain evidence="2">FGSC 1904</strain>
    </source>
</reference>
<comment type="caution">
    <text evidence="2">The sequence shown here is derived from an EMBL/GenBank/DDBJ whole genome shotgun (WGS) entry which is preliminary data.</text>
</comment>
<name>A0AAE0PNK9_SORBR</name>
<evidence type="ECO:0000313" key="3">
    <source>
        <dbReference type="Proteomes" id="UP001281003"/>
    </source>
</evidence>
<organism evidence="2 3">
    <name type="scientific">Sordaria brevicollis</name>
    <dbReference type="NCBI Taxonomy" id="83679"/>
    <lineage>
        <taxon>Eukaryota</taxon>
        <taxon>Fungi</taxon>
        <taxon>Dikarya</taxon>
        <taxon>Ascomycota</taxon>
        <taxon>Pezizomycotina</taxon>
        <taxon>Sordariomycetes</taxon>
        <taxon>Sordariomycetidae</taxon>
        <taxon>Sordariales</taxon>
        <taxon>Sordariaceae</taxon>
        <taxon>Sordaria</taxon>
    </lineage>
</organism>
<keyword evidence="3" id="KW-1185">Reference proteome</keyword>
<dbReference type="AlphaFoldDB" id="A0AAE0PNK9"/>
<feature type="region of interest" description="Disordered" evidence="1">
    <location>
        <begin position="175"/>
        <end position="212"/>
    </location>
</feature>
<accession>A0AAE0PNK9</accession>
<feature type="compositionally biased region" description="Polar residues" evidence="1">
    <location>
        <begin position="190"/>
        <end position="212"/>
    </location>
</feature>
<dbReference type="EMBL" id="JAUTDP010000001">
    <property type="protein sequence ID" value="KAK3403167.1"/>
    <property type="molecule type" value="Genomic_DNA"/>
</dbReference>
<protein>
    <submittedName>
        <fullName evidence="2">Uncharacterized protein</fullName>
    </submittedName>
</protein>
<sequence>MIIRIRRHPTESHWISVFVGWCNNACDACLQERAGGTNHHQRPKSKSKTEADLVTPITRVWYITKDYFPGMSSPGPCFGAGDLPDIESLSGGNEFAANRNDEIGAALRQSRNGRLIPKHIGPEAWVTWGPLAAGRERVRAREQAWPVIAAGAGQCTVHRAPAGTEKGTKHTLLYTRPRHDPKNGQKDGAWNTSGRTETELSLLSQVSTPLSC</sequence>
<gene>
    <name evidence="2" type="ORF">B0T20DRAFT_388824</name>
</gene>
<evidence type="ECO:0000313" key="2">
    <source>
        <dbReference type="EMBL" id="KAK3403167.1"/>
    </source>
</evidence>
<proteinExistence type="predicted"/>
<reference evidence="2" key="1">
    <citation type="journal article" date="2023" name="Mol. Phylogenet. Evol.">
        <title>Genome-scale phylogeny and comparative genomics of the fungal order Sordariales.</title>
        <authorList>
            <person name="Hensen N."/>
            <person name="Bonometti L."/>
            <person name="Westerberg I."/>
            <person name="Brannstrom I.O."/>
            <person name="Guillou S."/>
            <person name="Cros-Aarteil S."/>
            <person name="Calhoun S."/>
            <person name="Haridas S."/>
            <person name="Kuo A."/>
            <person name="Mondo S."/>
            <person name="Pangilinan J."/>
            <person name="Riley R."/>
            <person name="LaButti K."/>
            <person name="Andreopoulos B."/>
            <person name="Lipzen A."/>
            <person name="Chen C."/>
            <person name="Yan M."/>
            <person name="Daum C."/>
            <person name="Ng V."/>
            <person name="Clum A."/>
            <person name="Steindorff A."/>
            <person name="Ohm R.A."/>
            <person name="Martin F."/>
            <person name="Silar P."/>
            <person name="Natvig D.O."/>
            <person name="Lalanne C."/>
            <person name="Gautier V."/>
            <person name="Ament-Velasquez S.L."/>
            <person name="Kruys A."/>
            <person name="Hutchinson M.I."/>
            <person name="Powell A.J."/>
            <person name="Barry K."/>
            <person name="Miller A.N."/>
            <person name="Grigoriev I.V."/>
            <person name="Debuchy R."/>
            <person name="Gladieux P."/>
            <person name="Hiltunen Thoren M."/>
            <person name="Johannesson H."/>
        </authorList>
    </citation>
    <scope>NUCLEOTIDE SEQUENCE</scope>
    <source>
        <strain evidence="2">FGSC 1904</strain>
    </source>
</reference>